<dbReference type="SUPFAM" id="SSF88659">
    <property type="entry name" value="Sigma3 and sigma4 domains of RNA polymerase sigma factors"/>
    <property type="match status" value="1"/>
</dbReference>
<dbReference type="Proteomes" id="UP000319837">
    <property type="component" value="Unassembled WGS sequence"/>
</dbReference>
<dbReference type="Pfam" id="PF08281">
    <property type="entry name" value="Sigma70_r4_2"/>
    <property type="match status" value="1"/>
</dbReference>
<evidence type="ECO:0000256" key="1">
    <source>
        <dbReference type="SAM" id="Coils"/>
    </source>
</evidence>
<feature type="domain" description="RNA polymerase sigma factor 70 region 4 type 2" evidence="2">
    <location>
        <begin position="154"/>
        <end position="203"/>
    </location>
</feature>
<evidence type="ECO:0000313" key="4">
    <source>
        <dbReference type="Proteomes" id="UP000319837"/>
    </source>
</evidence>
<comment type="caution">
    <text evidence="3">The sequence shown here is derived from an EMBL/GenBank/DDBJ whole genome shotgun (WGS) entry which is preliminary data.</text>
</comment>
<gene>
    <name evidence="3" type="ORF">CEQ21_24510</name>
</gene>
<protein>
    <submittedName>
        <fullName evidence="3">DUF134 domain-containing protein</fullName>
    </submittedName>
</protein>
<dbReference type="EMBL" id="RIBP01000004">
    <property type="protein sequence ID" value="TRZ38549.1"/>
    <property type="molecule type" value="Genomic_DNA"/>
</dbReference>
<name>A0A553SNH4_NIACI</name>
<dbReference type="AlphaFoldDB" id="A0A553SNH4"/>
<sequence length="217" mass="25454">MELSLVENWEYRELSNEELIKQYQETLSLVKEQRKEFKDEKKQLKEIIKESKLPGKSFRLSKKRKAEIKERWQQLEGEDAPYSLIQGNLEYALSWLKNGHAPGSNRGIERRSVYQNTKPVDPLRMQRYFRSKQPEFTWETEPKENVITPSERIILDKATASLSKRELEVLLLKSKGHSQYEIAKFLNISRSSVQSLISRANKKVAKILNEEKGEETA</sequence>
<accession>A0A553SNH4</accession>
<dbReference type="InterPro" id="IPR013324">
    <property type="entry name" value="RNA_pol_sigma_r3/r4-like"/>
</dbReference>
<dbReference type="InterPro" id="IPR013249">
    <property type="entry name" value="RNA_pol_sigma70_r4_t2"/>
</dbReference>
<dbReference type="RefSeq" id="WP_185766799.1">
    <property type="nucleotide sequence ID" value="NZ_RIBP01000004.1"/>
</dbReference>
<feature type="coiled-coil region" evidence="1">
    <location>
        <begin position="16"/>
        <end position="50"/>
    </location>
</feature>
<organism evidence="3 4">
    <name type="scientific">Niallia circulans</name>
    <name type="common">Bacillus circulans</name>
    <dbReference type="NCBI Taxonomy" id="1397"/>
    <lineage>
        <taxon>Bacteria</taxon>
        <taxon>Bacillati</taxon>
        <taxon>Bacillota</taxon>
        <taxon>Bacilli</taxon>
        <taxon>Bacillales</taxon>
        <taxon>Bacillaceae</taxon>
        <taxon>Niallia</taxon>
    </lineage>
</organism>
<evidence type="ECO:0000259" key="2">
    <source>
        <dbReference type="Pfam" id="PF08281"/>
    </source>
</evidence>
<proteinExistence type="predicted"/>
<evidence type="ECO:0000313" key="3">
    <source>
        <dbReference type="EMBL" id="TRZ38549.1"/>
    </source>
</evidence>
<keyword evidence="1" id="KW-0175">Coiled coil</keyword>
<dbReference type="InterPro" id="IPR036388">
    <property type="entry name" value="WH-like_DNA-bd_sf"/>
</dbReference>
<reference evidence="4" key="1">
    <citation type="submission" date="2018-10" db="EMBL/GenBank/DDBJ databases">
        <title>FDA dAtabase for Regulatory Grade micrObial Sequences (FDA-ARGOS): Supporting development and validation of Infectious Disease Dx tests.</title>
        <authorList>
            <person name="Minogue T."/>
            <person name="Wolcott M."/>
            <person name="Wasieloski L."/>
            <person name="Aguilar W."/>
            <person name="Moore D."/>
            <person name="Tallon L."/>
            <person name="Sadzewicz L."/>
            <person name="Sengamalay N."/>
            <person name="Ott S."/>
            <person name="Godinez A."/>
            <person name="Nagaraj S."/>
            <person name="Vavikolanu K."/>
            <person name="Vyas G."/>
            <person name="Nadendla S."/>
            <person name="George J."/>
            <person name="Sichtig H."/>
        </authorList>
    </citation>
    <scope>NUCLEOTIDE SEQUENCE [LARGE SCALE GENOMIC DNA]</scope>
    <source>
        <strain evidence="4">FDAARGOS_343</strain>
    </source>
</reference>
<dbReference type="GO" id="GO:0003677">
    <property type="term" value="F:DNA binding"/>
    <property type="evidence" value="ECO:0007669"/>
    <property type="project" value="InterPro"/>
</dbReference>
<dbReference type="Gene3D" id="1.10.10.10">
    <property type="entry name" value="Winged helix-like DNA-binding domain superfamily/Winged helix DNA-binding domain"/>
    <property type="match status" value="1"/>
</dbReference>
<dbReference type="GO" id="GO:0016987">
    <property type="term" value="F:sigma factor activity"/>
    <property type="evidence" value="ECO:0007669"/>
    <property type="project" value="InterPro"/>
</dbReference>
<dbReference type="GO" id="GO:0006352">
    <property type="term" value="P:DNA-templated transcription initiation"/>
    <property type="evidence" value="ECO:0007669"/>
    <property type="project" value="InterPro"/>
</dbReference>